<dbReference type="InterPro" id="IPR018314">
    <property type="entry name" value="RsmB/NOL1/NOP2-like_CS"/>
</dbReference>
<dbReference type="GO" id="GO:0003723">
    <property type="term" value="F:RNA binding"/>
    <property type="evidence" value="ECO:0007669"/>
    <property type="project" value="UniProtKB-UniRule"/>
</dbReference>
<dbReference type="Proteomes" id="UP001178507">
    <property type="component" value="Unassembled WGS sequence"/>
</dbReference>
<feature type="binding site" evidence="7">
    <location>
        <position position="317"/>
    </location>
    <ligand>
        <name>S-adenosyl-L-methionine</name>
        <dbReference type="ChEBI" id="CHEBI:59789"/>
    </ligand>
</feature>
<dbReference type="GO" id="GO:0008270">
    <property type="term" value="F:zinc ion binding"/>
    <property type="evidence" value="ECO:0007669"/>
    <property type="project" value="UniProtKB-KW"/>
</dbReference>
<evidence type="ECO:0000256" key="1">
    <source>
        <dbReference type="ARBA" id="ARBA00007494"/>
    </source>
</evidence>
<keyword evidence="6" id="KW-0862">Zinc</keyword>
<dbReference type="EMBL" id="CAUJNA010000652">
    <property type="protein sequence ID" value="CAJ1379706.1"/>
    <property type="molecule type" value="Genomic_DNA"/>
</dbReference>
<dbReference type="AlphaFoldDB" id="A0AA36I3L8"/>
<evidence type="ECO:0000313" key="11">
    <source>
        <dbReference type="EMBL" id="CAJ1379706.1"/>
    </source>
</evidence>
<protein>
    <submittedName>
        <fullName evidence="11">Uncharacterized protein</fullName>
    </submittedName>
</protein>
<organism evidence="11 12">
    <name type="scientific">Effrenium voratum</name>
    <dbReference type="NCBI Taxonomy" id="2562239"/>
    <lineage>
        <taxon>Eukaryota</taxon>
        <taxon>Sar</taxon>
        <taxon>Alveolata</taxon>
        <taxon>Dinophyceae</taxon>
        <taxon>Suessiales</taxon>
        <taxon>Symbiodiniaceae</taxon>
        <taxon>Effrenium</taxon>
    </lineage>
</organism>
<proteinExistence type="inferred from homology"/>
<feature type="binding site" evidence="7">
    <location>
        <position position="289"/>
    </location>
    <ligand>
        <name>S-adenosyl-L-methionine</name>
        <dbReference type="ChEBI" id="CHEBI:59789"/>
    </ligand>
</feature>
<feature type="domain" description="C2H2-type" evidence="9">
    <location>
        <begin position="98"/>
        <end position="127"/>
    </location>
</feature>
<keyword evidence="3 7" id="KW-0808">Transferase</keyword>
<dbReference type="Pfam" id="PF01189">
    <property type="entry name" value="Methyltr_RsmB-F"/>
    <property type="match status" value="1"/>
</dbReference>
<gene>
    <name evidence="11" type="ORF">EVOR1521_LOCUS7874</name>
</gene>
<feature type="binding site" evidence="7">
    <location>
        <begin position="257"/>
        <end position="263"/>
    </location>
    <ligand>
        <name>S-adenosyl-L-methionine</name>
        <dbReference type="ChEBI" id="CHEBI:59789"/>
    </ligand>
</feature>
<evidence type="ECO:0000256" key="4">
    <source>
        <dbReference type="ARBA" id="ARBA00022691"/>
    </source>
</evidence>
<dbReference type="PRINTS" id="PR02008">
    <property type="entry name" value="RCMTFAMILY"/>
</dbReference>
<keyword evidence="6" id="KW-0479">Metal-binding</keyword>
<dbReference type="PROSITE" id="PS50157">
    <property type="entry name" value="ZINC_FINGER_C2H2_2"/>
    <property type="match status" value="1"/>
</dbReference>
<dbReference type="PROSITE" id="PS51686">
    <property type="entry name" value="SAM_MT_RSMB_NOP"/>
    <property type="match status" value="1"/>
</dbReference>
<sequence>MEPAQICVASGSSERLFACHAPSVLELQRQVAAVFEGVWASASDIRFVWRHKNGESQICDDASFAKAWQTSRCDRGGSLKLRICENSHQLSSALAPDRTCGRCGQEFSSRNQLMRHVQSLGHYVEGAPKNSGKSEEPEAPEKQEGCKAWDLYYQDLPDFSKIRELMRQPLPHCFKRVPASPLSDLALDRVLQLEPRARPVVGLECWALDAEVPSGESVWGLLQTAQDCGALQRQEASSMVPVTLLEVEPHHYVADMCAAPASKTLQLLDVMSAGARPGEVAPGLLVANDDNWSRCASALRRTHQHPQNLPLLWLCGDAREFPTLHDHSAGRVRGARKIRFDRILCDVPCSGDGRLRRSLGAWAAWRPRYMLQMHYVQSAILKRGLAMLKPQGRLLYSTCSMSPVENEAVVAAALEKLGGQIRLLSVEQWRHAPGLTVWRVPLPDGSGSFGSAKEVEAADPKLWCTKGGPLAPTMFPPADQEVAASLRRCVRITPCGDFGGFFCALFEKVTPGPAGRPAPEAKGSEVDARAQESKAARAEVRDALGHGKQARKKAEGAEERKSKEEEEDQDVQRHGQTFNPIPPLLAAAPAAQLEWLMSWFGLIPDAAEAEKLGVRRFPVELLRGDPSLKDGMILGSTPIGRLVLKHARPRVMAAGMPLLADSGADSEHPSRFDVAQEAAHVLAACATRRCERVGWPSFAAMLRGEAVLRELAAGPLIAVLHPDSSPRLVEEQLCLAGRLTSAGMVATASSTHRYSMLRLLSP</sequence>
<evidence type="ECO:0000313" key="12">
    <source>
        <dbReference type="Proteomes" id="UP001178507"/>
    </source>
</evidence>
<feature type="compositionally biased region" description="Basic and acidic residues" evidence="8">
    <location>
        <begin position="552"/>
        <end position="564"/>
    </location>
</feature>
<keyword evidence="4 7" id="KW-0949">S-adenosyl-L-methionine</keyword>
<reference evidence="11" key="1">
    <citation type="submission" date="2023-08" db="EMBL/GenBank/DDBJ databases">
        <authorList>
            <person name="Chen Y."/>
            <person name="Shah S."/>
            <person name="Dougan E. K."/>
            <person name="Thang M."/>
            <person name="Chan C."/>
        </authorList>
    </citation>
    <scope>NUCLEOTIDE SEQUENCE</scope>
</reference>
<keyword evidence="6" id="KW-0863">Zinc-finger</keyword>
<dbReference type="InterPro" id="IPR023267">
    <property type="entry name" value="RCMT"/>
</dbReference>
<feature type="domain" description="SAM-dependent MTase RsmB/NOP-type" evidence="10">
    <location>
        <begin position="162"/>
        <end position="509"/>
    </location>
</feature>
<dbReference type="InterPro" id="IPR029063">
    <property type="entry name" value="SAM-dependent_MTases_sf"/>
</dbReference>
<keyword evidence="12" id="KW-1185">Reference proteome</keyword>
<feature type="compositionally biased region" description="Basic and acidic residues" evidence="8">
    <location>
        <begin position="522"/>
        <end position="545"/>
    </location>
</feature>
<evidence type="ECO:0000256" key="5">
    <source>
        <dbReference type="ARBA" id="ARBA00022884"/>
    </source>
</evidence>
<dbReference type="PROSITE" id="PS00028">
    <property type="entry name" value="ZINC_FINGER_C2H2_1"/>
    <property type="match status" value="1"/>
</dbReference>
<dbReference type="Gene3D" id="3.40.50.150">
    <property type="entry name" value="Vaccinia Virus protein VP39"/>
    <property type="match status" value="1"/>
</dbReference>
<dbReference type="InterPro" id="IPR013087">
    <property type="entry name" value="Znf_C2H2_type"/>
</dbReference>
<dbReference type="GO" id="GO:0001510">
    <property type="term" value="P:RNA methylation"/>
    <property type="evidence" value="ECO:0007669"/>
    <property type="project" value="InterPro"/>
</dbReference>
<feature type="binding site" evidence="7">
    <location>
        <position position="346"/>
    </location>
    <ligand>
        <name>S-adenosyl-L-methionine</name>
        <dbReference type="ChEBI" id="CHEBI:59789"/>
    </ligand>
</feature>
<feature type="region of interest" description="Disordered" evidence="8">
    <location>
        <begin position="513"/>
        <end position="582"/>
    </location>
</feature>
<evidence type="ECO:0000259" key="9">
    <source>
        <dbReference type="PROSITE" id="PS50157"/>
    </source>
</evidence>
<dbReference type="InterPro" id="IPR049560">
    <property type="entry name" value="MeTrfase_RsmB-F_NOP2_cat"/>
</dbReference>
<evidence type="ECO:0000256" key="3">
    <source>
        <dbReference type="ARBA" id="ARBA00022679"/>
    </source>
</evidence>
<dbReference type="PROSITE" id="PS01153">
    <property type="entry name" value="NOL1_NOP2_SUN"/>
    <property type="match status" value="1"/>
</dbReference>
<comment type="caution">
    <text evidence="11">The sequence shown here is derived from an EMBL/GenBank/DDBJ whole genome shotgun (WGS) entry which is preliminary data.</text>
</comment>
<evidence type="ECO:0000256" key="2">
    <source>
        <dbReference type="ARBA" id="ARBA00022603"/>
    </source>
</evidence>
<comment type="similarity">
    <text evidence="1 7">Belongs to the class I-like SAM-binding methyltransferase superfamily. RsmB/NOP family.</text>
</comment>
<dbReference type="GO" id="GO:0008173">
    <property type="term" value="F:RNA methyltransferase activity"/>
    <property type="evidence" value="ECO:0007669"/>
    <property type="project" value="InterPro"/>
</dbReference>
<dbReference type="PANTHER" id="PTHR22808">
    <property type="entry name" value="NCL1 YEAST -RELATED NOL1/NOP2/FMU SUN DOMAIN-CONTAINING"/>
    <property type="match status" value="1"/>
</dbReference>
<keyword evidence="5 7" id="KW-0694">RNA-binding</keyword>
<accession>A0AA36I3L8</accession>
<evidence type="ECO:0000259" key="10">
    <source>
        <dbReference type="PROSITE" id="PS51686"/>
    </source>
</evidence>
<keyword evidence="2 7" id="KW-0489">Methyltransferase</keyword>
<name>A0AA36I3L8_9DINO</name>
<evidence type="ECO:0000256" key="6">
    <source>
        <dbReference type="PROSITE-ProRule" id="PRU00042"/>
    </source>
</evidence>
<feature type="active site" description="Nucleophile" evidence="7">
    <location>
        <position position="399"/>
    </location>
</feature>
<dbReference type="InterPro" id="IPR001678">
    <property type="entry name" value="MeTrfase_RsmB-F_NOP2_dom"/>
</dbReference>
<evidence type="ECO:0000256" key="8">
    <source>
        <dbReference type="SAM" id="MobiDB-lite"/>
    </source>
</evidence>
<evidence type="ECO:0000256" key="7">
    <source>
        <dbReference type="PROSITE-ProRule" id="PRU01023"/>
    </source>
</evidence>
<dbReference type="SUPFAM" id="SSF53335">
    <property type="entry name" value="S-adenosyl-L-methionine-dependent methyltransferases"/>
    <property type="match status" value="1"/>
</dbReference>